<dbReference type="AlphaFoldDB" id="A0A3G8LW14"/>
<feature type="transmembrane region" description="Helical" evidence="6">
    <location>
        <begin position="315"/>
        <end position="336"/>
    </location>
</feature>
<dbReference type="PANTHER" id="PTHR30250">
    <property type="entry name" value="PST FAMILY PREDICTED COLANIC ACID TRANSPORTER"/>
    <property type="match status" value="1"/>
</dbReference>
<dbReference type="EMBL" id="CP034015">
    <property type="protein sequence ID" value="AZG73846.1"/>
    <property type="molecule type" value="Genomic_DNA"/>
</dbReference>
<proteinExistence type="predicted"/>
<dbReference type="Proteomes" id="UP000278035">
    <property type="component" value="Chromosome"/>
</dbReference>
<evidence type="ECO:0000256" key="5">
    <source>
        <dbReference type="ARBA" id="ARBA00023136"/>
    </source>
</evidence>
<dbReference type="RefSeq" id="WP_124731379.1">
    <property type="nucleotide sequence ID" value="NZ_CP034015.1"/>
</dbReference>
<feature type="transmembrane region" description="Helical" evidence="6">
    <location>
        <begin position="407"/>
        <end position="430"/>
    </location>
</feature>
<evidence type="ECO:0000313" key="8">
    <source>
        <dbReference type="Proteomes" id="UP000278035"/>
    </source>
</evidence>
<dbReference type="Pfam" id="PF13440">
    <property type="entry name" value="Polysacc_synt_3"/>
    <property type="match status" value="1"/>
</dbReference>
<dbReference type="PANTHER" id="PTHR30250:SF11">
    <property type="entry name" value="O-ANTIGEN TRANSPORTER-RELATED"/>
    <property type="match status" value="1"/>
</dbReference>
<name>A0A3G8LW14_9GAMM</name>
<organism evidence="7 8">
    <name type="scientific">Shewanella livingstonensis</name>
    <dbReference type="NCBI Taxonomy" id="150120"/>
    <lineage>
        <taxon>Bacteria</taxon>
        <taxon>Pseudomonadati</taxon>
        <taxon>Pseudomonadota</taxon>
        <taxon>Gammaproteobacteria</taxon>
        <taxon>Alteromonadales</taxon>
        <taxon>Shewanellaceae</taxon>
        <taxon>Shewanella</taxon>
    </lineage>
</organism>
<comment type="subcellular location">
    <subcellularLocation>
        <location evidence="1">Cell membrane</location>
        <topology evidence="1">Multi-pass membrane protein</topology>
    </subcellularLocation>
</comment>
<reference evidence="8" key="1">
    <citation type="submission" date="2018-11" db="EMBL/GenBank/DDBJ databases">
        <title>Shewanella sp. M2.</title>
        <authorList>
            <person name="Hwang Y.J."/>
            <person name="Hwang C.Y."/>
        </authorList>
    </citation>
    <scope>NUCLEOTIDE SEQUENCE [LARGE SCALE GENOMIC DNA]</scope>
    <source>
        <strain evidence="8">LMG 19866</strain>
    </source>
</reference>
<keyword evidence="4 6" id="KW-1133">Transmembrane helix</keyword>
<evidence type="ECO:0000256" key="2">
    <source>
        <dbReference type="ARBA" id="ARBA00022475"/>
    </source>
</evidence>
<keyword evidence="2" id="KW-1003">Cell membrane</keyword>
<feature type="transmembrane region" description="Helical" evidence="6">
    <location>
        <begin position="284"/>
        <end position="303"/>
    </location>
</feature>
<feature type="transmembrane region" description="Helical" evidence="6">
    <location>
        <begin position="140"/>
        <end position="159"/>
    </location>
</feature>
<evidence type="ECO:0000313" key="7">
    <source>
        <dbReference type="EMBL" id="AZG73846.1"/>
    </source>
</evidence>
<sequence>MKSKASIVALFFSKFFPTILNFIVFVYSARILEPESFGEVALALTLIFLASSLLPTGWRDNLFKIDVLTKEIVSTVIWFHVLVSLIVIFLMLLFFNVFKFYFYSENINNMVVLLFVKVFFDCFVNVYNTLCVKYELYFQLALRTMICTCSSAITVYVLLQLNFGVWALVYSQIAISFFGFIFLYSKFKSQTIVHFDLDIIQDMYQFAMPVTFVNGFTNFFIQAESFVVGSFLGVKELGFFNLSKRLYDIIVDIFISTINEISLSKISKNINDVDADKGLSFIKLTAITWWLMLPLIFLAFYFSDIFFDVLFTNKWIESIVIFKFFCAVALIVSLGVPQRNFIILSGGANSLSKIQVFVAVVSIPTYMILASYSMDYFLCSLLFFKFVSYISSFILVRTYIDFSLFSYFKVLCNSLLSLFLANCISYFLIVERIDNVYFHTIVYSCSMLLFYFVCLELFSRRFKITPSQGDFTFLTIIR</sequence>
<protein>
    <recommendedName>
        <fullName evidence="9">Lipopolysaccharide biosynthesis protein</fullName>
    </recommendedName>
</protein>
<evidence type="ECO:0000256" key="4">
    <source>
        <dbReference type="ARBA" id="ARBA00022989"/>
    </source>
</evidence>
<keyword evidence="3 6" id="KW-0812">Transmembrane</keyword>
<feature type="transmembrane region" description="Helical" evidence="6">
    <location>
        <begin position="110"/>
        <end position="128"/>
    </location>
</feature>
<gene>
    <name evidence="7" type="ORF">EGC82_14425</name>
</gene>
<accession>A0A3G8LW14</accession>
<dbReference type="KEGG" id="slj:EGC82_14425"/>
<evidence type="ECO:0000256" key="3">
    <source>
        <dbReference type="ARBA" id="ARBA00022692"/>
    </source>
</evidence>
<evidence type="ECO:0000256" key="1">
    <source>
        <dbReference type="ARBA" id="ARBA00004651"/>
    </source>
</evidence>
<feature type="transmembrane region" description="Helical" evidence="6">
    <location>
        <begin position="165"/>
        <end position="184"/>
    </location>
</feature>
<evidence type="ECO:0000256" key="6">
    <source>
        <dbReference type="SAM" id="Phobius"/>
    </source>
</evidence>
<feature type="transmembrane region" description="Helical" evidence="6">
    <location>
        <begin position="436"/>
        <end position="458"/>
    </location>
</feature>
<dbReference type="GO" id="GO:0005886">
    <property type="term" value="C:plasma membrane"/>
    <property type="evidence" value="ECO:0007669"/>
    <property type="project" value="UniProtKB-SubCell"/>
</dbReference>
<feature type="transmembrane region" description="Helical" evidence="6">
    <location>
        <begin position="380"/>
        <end position="400"/>
    </location>
</feature>
<feature type="transmembrane region" description="Helical" evidence="6">
    <location>
        <begin position="78"/>
        <end position="98"/>
    </location>
</feature>
<evidence type="ECO:0008006" key="9">
    <source>
        <dbReference type="Google" id="ProtNLM"/>
    </source>
</evidence>
<dbReference type="OrthoDB" id="8538786at2"/>
<feature type="transmembrane region" description="Helical" evidence="6">
    <location>
        <begin position="7"/>
        <end position="28"/>
    </location>
</feature>
<dbReference type="InterPro" id="IPR050833">
    <property type="entry name" value="Poly_Biosynth_Transport"/>
</dbReference>
<feature type="transmembrane region" description="Helical" evidence="6">
    <location>
        <begin position="40"/>
        <end position="58"/>
    </location>
</feature>
<keyword evidence="8" id="KW-1185">Reference proteome</keyword>
<keyword evidence="5 6" id="KW-0472">Membrane</keyword>